<comment type="caution">
    <text evidence="1">The sequence shown here is derived from an EMBL/GenBank/DDBJ whole genome shotgun (WGS) entry which is preliminary data.</text>
</comment>
<keyword evidence="2" id="KW-1185">Reference proteome</keyword>
<dbReference type="Gene3D" id="3.10.450.430">
    <property type="entry name" value="Protein of unknown function DUF2787"/>
    <property type="match status" value="1"/>
</dbReference>
<dbReference type="PANTHER" id="PTHR38978">
    <property type="entry name" value="DUF2787 DOMAIN-CONTAINING PROTEIN"/>
    <property type="match status" value="1"/>
</dbReference>
<sequence>MRILNEELVLPVSKTLCKQLSILLMNREDKEPREAVINFRDPNYSAERGGYHPVEIRLERNGHNWMVCYITDFGYVGTGQDAELIKSLDFNFEAGTFEDISGCYPIETAMQIYPIWEENFLTYWQSMNVFDVEVS</sequence>
<evidence type="ECO:0000313" key="1">
    <source>
        <dbReference type="EMBL" id="MDP5136717.1"/>
    </source>
</evidence>
<dbReference type="Proteomes" id="UP001231109">
    <property type="component" value="Unassembled WGS sequence"/>
</dbReference>
<dbReference type="RefSeq" id="WP_305976176.1">
    <property type="nucleotide sequence ID" value="NZ_JAPJDZ010000029.1"/>
</dbReference>
<protein>
    <submittedName>
        <fullName evidence="1">DUF2787 family protein</fullName>
    </submittedName>
</protein>
<proteinExistence type="predicted"/>
<evidence type="ECO:0000313" key="2">
    <source>
        <dbReference type="Proteomes" id="UP001231109"/>
    </source>
</evidence>
<gene>
    <name evidence="1" type="ORF">ORJ04_12235</name>
</gene>
<reference evidence="1 2" key="1">
    <citation type="submission" date="2022-11" db="EMBL/GenBank/DDBJ databases">
        <title>Viruses from the air-sea interface of a natural surface slick.</title>
        <authorList>
            <person name="Rahlff J."/>
            <person name="Holmfeldt K."/>
        </authorList>
    </citation>
    <scope>NUCLEOTIDE SEQUENCE [LARGE SCALE GENOMIC DNA]</scope>
    <source>
        <strain evidence="1 2">SMS4</strain>
    </source>
</reference>
<accession>A0ABT9HZZ9</accession>
<dbReference type="Pfam" id="PF10980">
    <property type="entry name" value="DUF2787"/>
    <property type="match status" value="1"/>
</dbReference>
<dbReference type="InterPro" id="IPR021248">
    <property type="entry name" value="DUF2787"/>
</dbReference>
<dbReference type="PANTHER" id="PTHR38978:SF2">
    <property type="entry name" value="DUF2787 DOMAIN-CONTAINING PROTEIN"/>
    <property type="match status" value="1"/>
</dbReference>
<name>A0ABT9HZZ9_9GAMM</name>
<dbReference type="EMBL" id="JAPJDZ010000029">
    <property type="protein sequence ID" value="MDP5136717.1"/>
    <property type="molecule type" value="Genomic_DNA"/>
</dbReference>
<organism evidence="1 2">
    <name type="scientific">Rheinheimera baltica</name>
    <dbReference type="NCBI Taxonomy" id="67576"/>
    <lineage>
        <taxon>Bacteria</taxon>
        <taxon>Pseudomonadati</taxon>
        <taxon>Pseudomonadota</taxon>
        <taxon>Gammaproteobacteria</taxon>
        <taxon>Chromatiales</taxon>
        <taxon>Chromatiaceae</taxon>
        <taxon>Rheinheimera</taxon>
    </lineage>
</organism>